<proteinExistence type="inferred from homology"/>
<dbReference type="PANTHER" id="PTHR46787:SF1">
    <property type="entry name" value="MOLECULAR CHAPERONE MKKS"/>
    <property type="match status" value="1"/>
</dbReference>
<evidence type="ECO:0000256" key="1">
    <source>
        <dbReference type="ARBA" id="ARBA00008020"/>
    </source>
</evidence>
<keyword evidence="3 5" id="KW-0067">ATP-binding</keyword>
<evidence type="ECO:0000256" key="4">
    <source>
        <dbReference type="ARBA" id="ARBA00023186"/>
    </source>
</evidence>
<evidence type="ECO:0000256" key="2">
    <source>
        <dbReference type="ARBA" id="ARBA00022741"/>
    </source>
</evidence>
<dbReference type="PRINTS" id="PR00304">
    <property type="entry name" value="TCOMPLEXTCP1"/>
</dbReference>
<keyword evidence="4 5" id="KW-0143">Chaperone</keyword>
<dbReference type="Proteomes" id="UP000316726">
    <property type="component" value="Chromosome 9"/>
</dbReference>
<evidence type="ECO:0000313" key="6">
    <source>
        <dbReference type="EMBL" id="QDZ22977.1"/>
    </source>
</evidence>
<dbReference type="SUPFAM" id="SSF52029">
    <property type="entry name" value="GroEL apical domain-like"/>
    <property type="match status" value="1"/>
</dbReference>
<dbReference type="InterPro" id="IPR027410">
    <property type="entry name" value="TCP-1-like_intermed_sf"/>
</dbReference>
<dbReference type="InterPro" id="IPR027413">
    <property type="entry name" value="GROEL-like_equatorial_sf"/>
</dbReference>
<dbReference type="GO" id="GO:0005634">
    <property type="term" value="C:nucleus"/>
    <property type="evidence" value="ECO:0007669"/>
    <property type="project" value="TreeGrafter"/>
</dbReference>
<dbReference type="PANTHER" id="PTHR46787">
    <property type="entry name" value="SYNDROMES PUTATIVE CHAPERONIN-RELATED"/>
    <property type="match status" value="1"/>
</dbReference>
<dbReference type="EMBL" id="CP031042">
    <property type="protein sequence ID" value="QDZ22977.1"/>
    <property type="molecule type" value="Genomic_DNA"/>
</dbReference>
<dbReference type="Gene3D" id="3.30.260.10">
    <property type="entry name" value="TCP-1-like chaperonin intermediate domain"/>
    <property type="match status" value="1"/>
</dbReference>
<comment type="similarity">
    <text evidence="1 5">Belongs to the TCP-1 chaperonin family.</text>
</comment>
<dbReference type="Gene3D" id="1.10.560.10">
    <property type="entry name" value="GroEL-like equatorial domain"/>
    <property type="match status" value="1"/>
</dbReference>
<organism evidence="6 7">
    <name type="scientific">Chloropicon primus</name>
    <dbReference type="NCBI Taxonomy" id="1764295"/>
    <lineage>
        <taxon>Eukaryota</taxon>
        <taxon>Viridiplantae</taxon>
        <taxon>Chlorophyta</taxon>
        <taxon>Chloropicophyceae</taxon>
        <taxon>Chloropicales</taxon>
        <taxon>Chloropicaceae</taxon>
        <taxon>Chloropicon</taxon>
    </lineage>
</organism>
<dbReference type="InterPro" id="IPR002423">
    <property type="entry name" value="Cpn60/GroEL/TCP-1"/>
</dbReference>
<dbReference type="GO" id="GO:0032502">
    <property type="term" value="P:developmental process"/>
    <property type="evidence" value="ECO:0007669"/>
    <property type="project" value="TreeGrafter"/>
</dbReference>
<keyword evidence="7" id="KW-1185">Reference proteome</keyword>
<dbReference type="GO" id="GO:0060271">
    <property type="term" value="P:cilium assembly"/>
    <property type="evidence" value="ECO:0007669"/>
    <property type="project" value="InterPro"/>
</dbReference>
<reference evidence="6 7" key="1">
    <citation type="submission" date="2018-07" db="EMBL/GenBank/DDBJ databases">
        <title>The complete nuclear genome of the prasinophyte Chloropicon primus (CCMP1205).</title>
        <authorList>
            <person name="Pombert J.-F."/>
            <person name="Otis C."/>
            <person name="Turmel M."/>
            <person name="Lemieux C."/>
        </authorList>
    </citation>
    <scope>NUCLEOTIDE SEQUENCE [LARGE SCALE GENOMIC DNA]</scope>
    <source>
        <strain evidence="6 7">CCMP1205</strain>
    </source>
</reference>
<dbReference type="GO" id="GO:0051082">
    <property type="term" value="F:unfolded protein binding"/>
    <property type="evidence" value="ECO:0007669"/>
    <property type="project" value="InterPro"/>
</dbReference>
<sequence length="541" mass="58565">MEEEETWDEELGVISRVALSSLGPLGSVQGVQANSKSTVLLSSGSRRLFESLRWKSWYARALVRLTVQAQVESFGDGGLLAAVVAASLVRAIRSNSRSPFDSFHMTQSLESVLDYLRTKLKMDLTLELDGVGVVRPIQELNWSDMESLVALTRAVVSPKAKLGTTEVEVDHVCRTLAEAFVLSIPANTFEKPHVGLVTVTGPSTKETYRTSSVIVDIPISCETERLLPIESPSVAVFNTSLDVDMERNAVSENLSQYSGVSVETVDGALTSGEATMNFELGLLSDVVSLLAAEGVSVVACQKTIHPYIKQELVRRSIIPIERVSRIHIDAVAACCGVQPVSALSRTTLGALKSHIGTVKGIHLRRMKRKAVLNFEPAVDRSMQTVVLTAPNELVMEELASSCRAVFELLASALHSPYVVPGGGCIELILSMLIKSQIPAAGALSREERLTAKVLESFASTLASVARKVMGSRRVGGCAEQENAGEDHHHQESFARLWKTSRGLTSKQRGLLDLVLSKLGAIEYAVDAACNLARVDRTIVYQ</sequence>
<dbReference type="InterPro" id="IPR017998">
    <property type="entry name" value="Chaperone_TCP-1"/>
</dbReference>
<dbReference type="GO" id="GO:0051131">
    <property type="term" value="P:chaperone-mediated protein complex assembly"/>
    <property type="evidence" value="ECO:0007669"/>
    <property type="project" value="TreeGrafter"/>
</dbReference>
<evidence type="ECO:0000256" key="5">
    <source>
        <dbReference type="RuleBase" id="RU004187"/>
    </source>
</evidence>
<dbReference type="SUPFAM" id="SSF48592">
    <property type="entry name" value="GroEL equatorial domain-like"/>
    <property type="match status" value="1"/>
</dbReference>
<dbReference type="STRING" id="1764295.A0A5B8MRS9"/>
<dbReference type="AlphaFoldDB" id="A0A5B8MRS9"/>
<dbReference type="InterPro" id="IPR027409">
    <property type="entry name" value="GroEL-like_apical_dom_sf"/>
</dbReference>
<name>A0A5B8MRS9_9CHLO</name>
<dbReference type="Gene3D" id="3.50.7.10">
    <property type="entry name" value="GroEL"/>
    <property type="match status" value="1"/>
</dbReference>
<accession>A0A5B8MRS9</accession>
<dbReference type="Pfam" id="PF00118">
    <property type="entry name" value="Cpn60_TCP1"/>
    <property type="match status" value="1"/>
</dbReference>
<dbReference type="InterPro" id="IPR028790">
    <property type="entry name" value="MKKS"/>
</dbReference>
<protein>
    <submittedName>
        <fullName evidence="6">Uncharacterized protein</fullName>
    </submittedName>
</protein>
<dbReference type="OrthoDB" id="528704at2759"/>
<dbReference type="GO" id="GO:0140662">
    <property type="term" value="F:ATP-dependent protein folding chaperone"/>
    <property type="evidence" value="ECO:0007669"/>
    <property type="project" value="InterPro"/>
</dbReference>
<evidence type="ECO:0000313" key="7">
    <source>
        <dbReference type="Proteomes" id="UP000316726"/>
    </source>
</evidence>
<evidence type="ECO:0000256" key="3">
    <source>
        <dbReference type="ARBA" id="ARBA00022840"/>
    </source>
</evidence>
<dbReference type="GO" id="GO:0005737">
    <property type="term" value="C:cytoplasm"/>
    <property type="evidence" value="ECO:0007669"/>
    <property type="project" value="TreeGrafter"/>
</dbReference>
<dbReference type="GO" id="GO:0005524">
    <property type="term" value="F:ATP binding"/>
    <property type="evidence" value="ECO:0007669"/>
    <property type="project" value="UniProtKB-KW"/>
</dbReference>
<keyword evidence="2 5" id="KW-0547">Nucleotide-binding</keyword>
<gene>
    <name evidence="6" type="ORF">A3770_09p54950</name>
</gene>